<name>A0ABD5WCR3_9EURY</name>
<evidence type="ECO:0000313" key="2">
    <source>
        <dbReference type="Proteomes" id="UP001596461"/>
    </source>
</evidence>
<dbReference type="AlphaFoldDB" id="A0ABD5WCR3"/>
<evidence type="ECO:0008006" key="3">
    <source>
        <dbReference type="Google" id="ProtNLM"/>
    </source>
</evidence>
<sequence length="147" mass="15383">MVAELGEVVTLRSWEYDADAGAFSLTLTADYPSAIKITDTGAVMEAITAGDGAATVEIPSRGYTVEERTTVEFDAVEFDGAAALTVASTRGTVLIRTDSVSAGKPAIPYDTAGLMVGSAAVGTGYYSYRRGRAKLEEEDTADVERVA</sequence>
<dbReference type="Proteomes" id="UP001596461">
    <property type="component" value="Unassembled WGS sequence"/>
</dbReference>
<reference evidence="1 2" key="1">
    <citation type="journal article" date="2019" name="Int. J. Syst. Evol. Microbiol.">
        <title>The Global Catalogue of Microorganisms (GCM) 10K type strain sequencing project: providing services to taxonomists for standard genome sequencing and annotation.</title>
        <authorList>
            <consortium name="The Broad Institute Genomics Platform"/>
            <consortium name="The Broad Institute Genome Sequencing Center for Infectious Disease"/>
            <person name="Wu L."/>
            <person name="Ma J."/>
        </authorList>
    </citation>
    <scope>NUCLEOTIDE SEQUENCE [LARGE SCALE GENOMIC DNA]</scope>
    <source>
        <strain evidence="1 2">DT31</strain>
    </source>
</reference>
<dbReference type="RefSeq" id="WP_284030589.1">
    <property type="nucleotide sequence ID" value="NZ_CP126154.1"/>
</dbReference>
<dbReference type="EMBL" id="JBHTAH010000005">
    <property type="protein sequence ID" value="MFC7069672.1"/>
    <property type="molecule type" value="Genomic_DNA"/>
</dbReference>
<organism evidence="1 2">
    <name type="scientific">Halobaculum lipolyticum</name>
    <dbReference type="NCBI Taxonomy" id="3032001"/>
    <lineage>
        <taxon>Archaea</taxon>
        <taxon>Methanobacteriati</taxon>
        <taxon>Methanobacteriota</taxon>
        <taxon>Stenosarchaea group</taxon>
        <taxon>Halobacteria</taxon>
        <taxon>Halobacteriales</taxon>
        <taxon>Haloferacaceae</taxon>
        <taxon>Halobaculum</taxon>
    </lineage>
</organism>
<evidence type="ECO:0000313" key="1">
    <source>
        <dbReference type="EMBL" id="MFC7069672.1"/>
    </source>
</evidence>
<dbReference type="InterPro" id="IPR058376">
    <property type="entry name" value="DUF8063"/>
</dbReference>
<proteinExistence type="predicted"/>
<gene>
    <name evidence="1" type="ORF">ACFQL9_08465</name>
</gene>
<accession>A0ABD5WCR3</accession>
<keyword evidence="2" id="KW-1185">Reference proteome</keyword>
<comment type="caution">
    <text evidence="1">The sequence shown here is derived from an EMBL/GenBank/DDBJ whole genome shotgun (WGS) entry which is preliminary data.</text>
</comment>
<protein>
    <recommendedName>
        <fullName evidence="3">Carboxypeptidase regulatory-like domain-containing protein</fullName>
    </recommendedName>
</protein>
<dbReference type="Pfam" id="PF26259">
    <property type="entry name" value="DUF8063"/>
    <property type="match status" value="1"/>
</dbReference>
<dbReference type="GeneID" id="81125426"/>